<dbReference type="Proteomes" id="UP001642484">
    <property type="component" value="Unassembled WGS sequence"/>
</dbReference>
<accession>A0ABP0J2G5</accession>
<feature type="signal peptide" evidence="1">
    <location>
        <begin position="1"/>
        <end position="25"/>
    </location>
</feature>
<gene>
    <name evidence="2" type="ORF">CCMP2556_LOCUS9299</name>
</gene>
<dbReference type="EMBL" id="CAXAMN010004313">
    <property type="protein sequence ID" value="CAK9008564.1"/>
    <property type="molecule type" value="Genomic_DNA"/>
</dbReference>
<sequence length="646" mass="70095">MVMTMVSRLLTLPIVLSQIRILVVAQDITHIGGNCSSHAPGCDDKLAMLQLKTAADACDDAELADLKAGTCTSSQACTCTAGSLAQTIGSFNKNLLECSGYDSCRSAAQHHNANFFKFKDPSSYLVCKGYHSCREFWNVENVGAACCTASDSCYNGAKIHLTQDASSRCINDICCSAYRACSQSEFKHVHSLSCSGNLACQSLTVDVERDIYCHGLRACEYMSSSITSGGAHCVTCSGTSETICEHAKFHFTQASNILMTCDGPSACWSTEVKIATGSCLQLECGSGACQRMSIILAGDAKCSCGGPDCPQGCAPDACKVTDKCEDICCAADPSNPDCSNCCRPPPSGHSDGDPHIQTLHGDAYTLLRQGTFLAWSFSKNTTFPSSMGLVKAPMEWQLFARYSGSQFYTRGLLLVDRSHTFQAMEFTSEECTWRFRAGDSEDWSSVESGLLFPSGKDQITQFNVSSAREAVEGEAMVQSRINLEMNTERGIRQAAQLYTQCRPGEFLNFKLTMYQRNDIGFAGGELGQTPETMASSEAQTQFLSSKFKMMKMRTDTEFEVQKNWMVLGGSTVADAYFKRDENHQGEAHLATATCTDSQEQEAVRICTKHLQKEDTLDSEVFENCVFDVCHGGGEVVAELLAGLSTA</sequence>
<name>A0ABP0J2G5_9DINO</name>
<feature type="chain" id="PRO_5045472905" evidence="1">
    <location>
        <begin position="26"/>
        <end position="646"/>
    </location>
</feature>
<keyword evidence="1" id="KW-0732">Signal</keyword>
<proteinExistence type="predicted"/>
<evidence type="ECO:0000256" key="1">
    <source>
        <dbReference type="SAM" id="SignalP"/>
    </source>
</evidence>
<protein>
    <submittedName>
        <fullName evidence="2">Uncharacterized protein</fullName>
    </submittedName>
</protein>
<evidence type="ECO:0000313" key="3">
    <source>
        <dbReference type="Proteomes" id="UP001642484"/>
    </source>
</evidence>
<evidence type="ECO:0000313" key="2">
    <source>
        <dbReference type="EMBL" id="CAK9008564.1"/>
    </source>
</evidence>
<organism evidence="2 3">
    <name type="scientific">Durusdinium trenchii</name>
    <dbReference type="NCBI Taxonomy" id="1381693"/>
    <lineage>
        <taxon>Eukaryota</taxon>
        <taxon>Sar</taxon>
        <taxon>Alveolata</taxon>
        <taxon>Dinophyceae</taxon>
        <taxon>Suessiales</taxon>
        <taxon>Symbiodiniaceae</taxon>
        <taxon>Durusdinium</taxon>
    </lineage>
</organism>
<comment type="caution">
    <text evidence="2">The sequence shown here is derived from an EMBL/GenBank/DDBJ whole genome shotgun (WGS) entry which is preliminary data.</text>
</comment>
<reference evidence="2 3" key="1">
    <citation type="submission" date="2024-02" db="EMBL/GenBank/DDBJ databases">
        <authorList>
            <person name="Chen Y."/>
            <person name="Shah S."/>
            <person name="Dougan E. K."/>
            <person name="Thang M."/>
            <person name="Chan C."/>
        </authorList>
    </citation>
    <scope>NUCLEOTIDE SEQUENCE [LARGE SCALE GENOMIC DNA]</scope>
</reference>
<keyword evidence="3" id="KW-1185">Reference proteome</keyword>